<dbReference type="WBParaSite" id="ES5_v2.g11181.t1">
    <property type="protein sequence ID" value="ES5_v2.g11181.t1"/>
    <property type="gene ID" value="ES5_v2.g11181"/>
</dbReference>
<organism evidence="1 2">
    <name type="scientific">Panagrolaimus sp. ES5</name>
    <dbReference type="NCBI Taxonomy" id="591445"/>
    <lineage>
        <taxon>Eukaryota</taxon>
        <taxon>Metazoa</taxon>
        <taxon>Ecdysozoa</taxon>
        <taxon>Nematoda</taxon>
        <taxon>Chromadorea</taxon>
        <taxon>Rhabditida</taxon>
        <taxon>Tylenchina</taxon>
        <taxon>Panagrolaimomorpha</taxon>
        <taxon>Panagrolaimoidea</taxon>
        <taxon>Panagrolaimidae</taxon>
        <taxon>Panagrolaimus</taxon>
    </lineage>
</organism>
<evidence type="ECO:0000313" key="2">
    <source>
        <dbReference type="WBParaSite" id="ES5_v2.g11181.t1"/>
    </source>
</evidence>
<sequence>MKVFTVGLDQKPPLDTSKTPDHPPPGYPGGEKSPTTTLPMGPEVATPIFVKKNKGYKGVLVCMLAVFLIGLFALTLSEIAYNRQRDENFFRLRWAELKHKMGYDYANAAERIYTLRRQQDLEQSPIIPANLQSPSTTTTLNSPIIDSSVEKETSSSQDDDQSPATTMNDRLSFFKKLLEGIKKHAEDMGFDGTMQVSVLQVDPESLQQQLRERLQQQQQPQRQHHESDESSNMDGFGEWAMPQALHLQQQQQQQNGGFRFDDDYSGGDFEQQPRDQRFRGFNNQWQPQTFDHWTANRVETPFFPPRPFWWQQQQQQQRPQTPFFFQQGPMPQQQQQQQPSFMQNEMLPQQLQQQIQQQFQQQQFQQQQQQNQQQQQPQVIFFPDHNINQFQQQQQQQVPQQQQLPEMNMFQHPRENNFIPPEDRIQIEPPSTPEQLNRWRMNNQKPFDFKSNEGPRGWTHQENQDSFVQPPPPPPPPAVMAPPLRFGPSFTVPQQNALPPNGVPEEPKKWENSQPLPAISIDSVSEPLPSWAIENSLESETPFAEIAQEEDLSHELSQNIVGDSAPAIPRPPSIQPENNESHLHILPIKEVEGEKEQSGEVKMIPDEKAPINDEPEAPETVVAKEPEPIEVSENVDGKKVFRSKVGS</sequence>
<proteinExistence type="predicted"/>
<evidence type="ECO:0000313" key="1">
    <source>
        <dbReference type="Proteomes" id="UP000887579"/>
    </source>
</evidence>
<accession>A0AC34F2K6</accession>
<dbReference type="Proteomes" id="UP000887579">
    <property type="component" value="Unplaced"/>
</dbReference>
<protein>
    <submittedName>
        <fullName evidence="2">Uncharacterized protein</fullName>
    </submittedName>
</protein>
<reference evidence="2" key="1">
    <citation type="submission" date="2022-11" db="UniProtKB">
        <authorList>
            <consortium name="WormBaseParasite"/>
        </authorList>
    </citation>
    <scope>IDENTIFICATION</scope>
</reference>
<name>A0AC34F2K6_9BILA</name>